<comment type="caution">
    <text evidence="3">The sequence shown here is derived from an EMBL/GenBank/DDBJ whole genome shotgun (WGS) entry which is preliminary data.</text>
</comment>
<keyword evidence="2" id="KW-0472">Membrane</keyword>
<feature type="compositionally biased region" description="Polar residues" evidence="1">
    <location>
        <begin position="54"/>
        <end position="63"/>
    </location>
</feature>
<evidence type="ECO:0000256" key="1">
    <source>
        <dbReference type="SAM" id="MobiDB-lite"/>
    </source>
</evidence>
<feature type="transmembrane region" description="Helical" evidence="2">
    <location>
        <begin position="246"/>
        <end position="271"/>
    </location>
</feature>
<feature type="transmembrane region" description="Helical" evidence="2">
    <location>
        <begin position="291"/>
        <end position="309"/>
    </location>
</feature>
<feature type="region of interest" description="Disordered" evidence="1">
    <location>
        <begin position="1"/>
        <end position="63"/>
    </location>
</feature>
<feature type="transmembrane region" description="Helical" evidence="2">
    <location>
        <begin position="344"/>
        <end position="365"/>
    </location>
</feature>
<evidence type="ECO:0000256" key="2">
    <source>
        <dbReference type="SAM" id="Phobius"/>
    </source>
</evidence>
<feature type="transmembrane region" description="Helical" evidence="2">
    <location>
        <begin position="166"/>
        <end position="188"/>
    </location>
</feature>
<feature type="transmembrane region" description="Helical" evidence="2">
    <location>
        <begin position="200"/>
        <end position="222"/>
    </location>
</feature>
<keyword evidence="4" id="KW-1185">Reference proteome</keyword>
<dbReference type="RefSeq" id="WP_126620066.1">
    <property type="nucleotide sequence ID" value="NZ_JBHUCY010000113.1"/>
</dbReference>
<feature type="transmembrane region" description="Helical" evidence="2">
    <location>
        <begin position="73"/>
        <end position="92"/>
    </location>
</feature>
<dbReference type="Proteomes" id="UP000277007">
    <property type="component" value="Unassembled WGS sequence"/>
</dbReference>
<reference evidence="3 4" key="1">
    <citation type="submission" date="2018-12" db="EMBL/GenBank/DDBJ databases">
        <authorList>
            <person name="Yang Y."/>
        </authorList>
    </citation>
    <scope>NUCLEOTIDE SEQUENCE [LARGE SCALE GENOMIC DNA]</scope>
    <source>
        <strain evidence="3 4">L-25-5w-1</strain>
    </source>
</reference>
<dbReference type="OrthoDB" id="9887390at2"/>
<dbReference type="AlphaFoldDB" id="A0A431VAS5"/>
<gene>
    <name evidence="3" type="ORF">EJ903_23505</name>
</gene>
<keyword evidence="2" id="KW-0812">Transmembrane</keyword>
<dbReference type="EMBL" id="RXMA01000037">
    <property type="protein sequence ID" value="RTR14636.1"/>
    <property type="molecule type" value="Genomic_DNA"/>
</dbReference>
<name>A0A431VAS5_9PROT</name>
<sequence length="431" mass="48377">MAENQNNGRPHFKPSDEAGLSGVRASVSRINHAQEGSDANRKAGVTLGKHPEMSGSTLGSEPRTNLSSTWPHISLVGAFISGLLVYPLLFFTHKYSIPWSGMSDFSSYHEMVLKPLQFDAVRAPFAMRQMTTLIARFILEIGITFDKDIWFNYHSIMGNITFSANVFFALLVANTIGVWLTGMIVYTVAATADSNKILPVSIWGIAALGLLLLSGGTLFYVVSPLTEGWTWFLAALIWALRRRDDFWAWSTFPLLLLCIFQREMLPLAFLIMSMTERVCLRRVLSQNRKRFLHAFIAACVASLALYVALRGWIFPTLPTDTHQISPLGWFNRFIDQLPTLWDPLMIRSAFFKLNLPLLWASYVVWAMRHRLLGLDQVCASVGLGLAMASFFCIAYANGAGRAVDRYVVMLSPLFVLAIIDLTEKIHESRRV</sequence>
<evidence type="ECO:0000313" key="3">
    <source>
        <dbReference type="EMBL" id="RTR14636.1"/>
    </source>
</evidence>
<accession>A0A431VAS5</accession>
<proteinExistence type="predicted"/>
<organism evidence="3 4">
    <name type="scientific">Azospirillum griseum</name>
    <dbReference type="NCBI Taxonomy" id="2496639"/>
    <lineage>
        <taxon>Bacteria</taxon>
        <taxon>Pseudomonadati</taxon>
        <taxon>Pseudomonadota</taxon>
        <taxon>Alphaproteobacteria</taxon>
        <taxon>Rhodospirillales</taxon>
        <taxon>Azospirillaceae</taxon>
        <taxon>Azospirillum</taxon>
    </lineage>
</organism>
<evidence type="ECO:0000313" key="4">
    <source>
        <dbReference type="Proteomes" id="UP000277007"/>
    </source>
</evidence>
<keyword evidence="2" id="KW-1133">Transmembrane helix</keyword>
<feature type="transmembrane region" description="Helical" evidence="2">
    <location>
        <begin position="377"/>
        <end position="396"/>
    </location>
</feature>
<protein>
    <submittedName>
        <fullName evidence="3">Uncharacterized protein</fullName>
    </submittedName>
</protein>